<dbReference type="CDD" id="cd11333">
    <property type="entry name" value="AmyAc_SI_OligoGlu_DGase"/>
    <property type="match status" value="1"/>
</dbReference>
<dbReference type="GO" id="GO:0004556">
    <property type="term" value="F:alpha-amylase activity"/>
    <property type="evidence" value="ECO:0007669"/>
    <property type="project" value="TreeGrafter"/>
</dbReference>
<keyword evidence="2 5" id="KW-0378">Hydrolase</keyword>
<proteinExistence type="inferred from homology"/>
<evidence type="ECO:0000256" key="3">
    <source>
        <dbReference type="ARBA" id="ARBA00023295"/>
    </source>
</evidence>
<dbReference type="InterPro" id="IPR045857">
    <property type="entry name" value="O16G_dom_2"/>
</dbReference>
<dbReference type="Gene3D" id="2.60.40.1180">
    <property type="entry name" value="Golgi alpha-mannosidase II"/>
    <property type="match status" value="1"/>
</dbReference>
<dbReference type="PANTHER" id="PTHR10357:SF217">
    <property type="entry name" value="TREHALOSE-6-PHOSPHATE HYDROLASE"/>
    <property type="match status" value="1"/>
</dbReference>
<comment type="caution">
    <text evidence="5">The sequence shown here is derived from an EMBL/GenBank/DDBJ whole genome shotgun (WGS) entry which is preliminary data.</text>
</comment>
<dbReference type="PANTHER" id="PTHR10357">
    <property type="entry name" value="ALPHA-AMYLASE FAMILY MEMBER"/>
    <property type="match status" value="1"/>
</dbReference>
<dbReference type="EMBL" id="AZDG01000008">
    <property type="protein sequence ID" value="KRK64709.1"/>
    <property type="molecule type" value="Genomic_DNA"/>
</dbReference>
<evidence type="ECO:0000256" key="1">
    <source>
        <dbReference type="ARBA" id="ARBA00008061"/>
    </source>
</evidence>
<dbReference type="Pfam" id="PF00128">
    <property type="entry name" value="Alpha-amylase"/>
    <property type="match status" value="1"/>
</dbReference>
<comment type="similarity">
    <text evidence="1">Belongs to the glycosyl hydrolase 13 family.</text>
</comment>
<protein>
    <submittedName>
        <fullName evidence="5">Trehalose-6-phosphate phosphoglucohydrolase (Phosphotrehalase)</fullName>
    </submittedName>
</protein>
<dbReference type="Pfam" id="PF23915">
    <property type="entry name" value="SusG_C"/>
    <property type="match status" value="1"/>
</dbReference>
<dbReference type="FunFam" id="3.90.400.10:FF:000002">
    <property type="entry name" value="Sucrose isomerase"/>
    <property type="match status" value="1"/>
</dbReference>
<evidence type="ECO:0000313" key="6">
    <source>
        <dbReference type="Proteomes" id="UP000050929"/>
    </source>
</evidence>
<evidence type="ECO:0000256" key="2">
    <source>
        <dbReference type="ARBA" id="ARBA00022801"/>
    </source>
</evidence>
<dbReference type="SMART" id="SM00642">
    <property type="entry name" value="Aamy"/>
    <property type="match status" value="1"/>
</dbReference>
<reference evidence="5 6" key="1">
    <citation type="journal article" date="2015" name="Genome Announc.">
        <title>Expanding the biotechnology potential of lactobacilli through comparative genomics of 213 strains and associated genera.</title>
        <authorList>
            <person name="Sun Z."/>
            <person name="Harris H.M."/>
            <person name="McCann A."/>
            <person name="Guo C."/>
            <person name="Argimon S."/>
            <person name="Zhang W."/>
            <person name="Yang X."/>
            <person name="Jeffery I.B."/>
            <person name="Cooney J.C."/>
            <person name="Kagawa T.F."/>
            <person name="Liu W."/>
            <person name="Song Y."/>
            <person name="Salvetti E."/>
            <person name="Wrobel A."/>
            <person name="Rasinkangas P."/>
            <person name="Parkhill J."/>
            <person name="Rea M.C."/>
            <person name="O'Sullivan O."/>
            <person name="Ritari J."/>
            <person name="Douillard F.P."/>
            <person name="Paul Ross R."/>
            <person name="Yang R."/>
            <person name="Briner A.E."/>
            <person name="Felis G.E."/>
            <person name="de Vos W.M."/>
            <person name="Barrangou R."/>
            <person name="Klaenhammer T.R."/>
            <person name="Caufield P.W."/>
            <person name="Cui Y."/>
            <person name="Zhang H."/>
            <person name="O'Toole P.W."/>
        </authorList>
    </citation>
    <scope>NUCLEOTIDE SEQUENCE [LARGE SCALE GENOMIC DNA]</scope>
    <source>
        <strain evidence="5 6">DSM 20183</strain>
    </source>
</reference>
<accession>A0A0R1IZU0</accession>
<dbReference type="PATRIC" id="fig|1423811.3.peg.1994"/>
<dbReference type="InterPro" id="IPR006047">
    <property type="entry name" value="GH13_cat_dom"/>
</dbReference>
<dbReference type="FunFam" id="2.60.40.1180:FF:000007">
    <property type="entry name" value="Sucrose isomerase"/>
    <property type="match status" value="1"/>
</dbReference>
<dbReference type="NCBIfam" id="NF008183">
    <property type="entry name" value="PRK10933.1"/>
    <property type="match status" value="1"/>
</dbReference>
<sequence>MCLKEIEEITEMQQWQKSTVYQIYPRSFQDSNGDGIGDINGIISRLDYLHDLGIELIWITPMYVSPGNDNGYDIADYYQIDPIFGTMKDFENLLKEAHKRNIKIIMDMVLNHTSNEHKWFKEAIKSKDNPYHDYYLFKDPVDGHEPNNWVSKFSGSAWEYVPSLNQYYLHLYDVTMPDLNWRNPKLRQDIFKMLTFWADKGIDGFRLDVINNISKDKRMPNDTFETPTDDGRNFYTNGPHVHEYIHEMYRKVFGPNDFVTVGELSSTPISEAVKYTNPKRQELSMAFTFHHVKVDYTNGKKWTLGNYKLTDLKSVISDWQVKMHQNNGWNALFWNNHDQPRAISRFLNDNKYRDESAKLLAIVQFGLQGTPYIYQGEEIAMKNSYFTDIKQYKDHESINAYHDLIKNGTDKGTAIKVLQQKSRENARIPMQWNSSKNYGFTTGIPWLKAIKKDNYSVEAVRKSPNNIFEFYQRLIKLRKKNDTLIEGSYKLLDHDDNSVYSYVRSKGDNKVLIMANFTEEEQIRTIHSDYDLILGNYGDIDSNKNMVKLRPYEALMLEKSV</sequence>
<dbReference type="InterPro" id="IPR017853">
    <property type="entry name" value="GH"/>
</dbReference>
<keyword evidence="6" id="KW-1185">Reference proteome</keyword>
<evidence type="ECO:0000259" key="4">
    <source>
        <dbReference type="SMART" id="SM00642"/>
    </source>
</evidence>
<organism evidence="5 6">
    <name type="scientific">Companilactobacillus tucceti DSM 20183</name>
    <dbReference type="NCBI Taxonomy" id="1423811"/>
    <lineage>
        <taxon>Bacteria</taxon>
        <taxon>Bacillati</taxon>
        <taxon>Bacillota</taxon>
        <taxon>Bacilli</taxon>
        <taxon>Lactobacillales</taxon>
        <taxon>Lactobacillaceae</taxon>
        <taxon>Companilactobacillus</taxon>
    </lineage>
</organism>
<keyword evidence="3" id="KW-0326">Glycosidase</keyword>
<dbReference type="Gene3D" id="3.20.20.80">
    <property type="entry name" value="Glycosidases"/>
    <property type="match status" value="1"/>
</dbReference>
<dbReference type="Gene3D" id="3.90.400.10">
    <property type="entry name" value="Oligo-1,6-glucosidase, Domain 2"/>
    <property type="match status" value="1"/>
</dbReference>
<feature type="domain" description="Glycosyl hydrolase family 13 catalytic" evidence="4">
    <location>
        <begin position="22"/>
        <end position="427"/>
    </location>
</feature>
<dbReference type="SUPFAM" id="SSF51011">
    <property type="entry name" value="Glycosyl hydrolase domain"/>
    <property type="match status" value="1"/>
</dbReference>
<dbReference type="GO" id="GO:0009313">
    <property type="term" value="P:oligosaccharide catabolic process"/>
    <property type="evidence" value="ECO:0007669"/>
    <property type="project" value="TreeGrafter"/>
</dbReference>
<name>A0A0R1IZU0_9LACO</name>
<dbReference type="STRING" id="1423811.FC72_GL001950"/>
<evidence type="ECO:0000313" key="5">
    <source>
        <dbReference type="EMBL" id="KRK64709.1"/>
    </source>
</evidence>
<gene>
    <name evidence="5" type="ORF">FC72_GL001950</name>
</gene>
<dbReference type="FunFam" id="3.20.20.80:FF:000064">
    <property type="entry name" value="Oligo-1,6-glucosidase"/>
    <property type="match status" value="1"/>
</dbReference>
<dbReference type="SUPFAM" id="SSF51445">
    <property type="entry name" value="(Trans)glycosidases"/>
    <property type="match status" value="1"/>
</dbReference>
<dbReference type="InterPro" id="IPR056300">
    <property type="entry name" value="SusG-like_C"/>
</dbReference>
<dbReference type="AlphaFoldDB" id="A0A0R1IZU0"/>
<dbReference type="Proteomes" id="UP000050929">
    <property type="component" value="Unassembled WGS sequence"/>
</dbReference>
<dbReference type="InterPro" id="IPR013780">
    <property type="entry name" value="Glyco_hydro_b"/>
</dbReference>